<comment type="domain">
    <text evidence="7">The DHHC domain is required for palmitoyltransferase activity.</text>
</comment>
<dbReference type="VEuPathDB" id="CryptoDB:cubi_00596"/>
<comment type="subcellular location">
    <subcellularLocation>
        <location evidence="1">Membrane</location>
        <topology evidence="1">Multi-pass membrane protein</topology>
    </subcellularLocation>
</comment>
<evidence type="ECO:0000313" key="10">
    <source>
        <dbReference type="Proteomes" id="UP000186176"/>
    </source>
</evidence>
<dbReference type="InterPro" id="IPR001594">
    <property type="entry name" value="Palmitoyltrfase_DHHC"/>
</dbReference>
<keyword evidence="4 7" id="KW-1133">Transmembrane helix</keyword>
<accession>A0A1J4MG17</accession>
<keyword evidence="2 7" id="KW-0808">Transferase</keyword>
<evidence type="ECO:0000256" key="2">
    <source>
        <dbReference type="ARBA" id="ARBA00022679"/>
    </source>
</evidence>
<dbReference type="EMBL" id="LRBP01000027">
    <property type="protein sequence ID" value="OII71789.1"/>
    <property type="molecule type" value="Genomic_DNA"/>
</dbReference>
<comment type="similarity">
    <text evidence="7">Belongs to the DHHC palmitoyltransferase family.</text>
</comment>
<feature type="transmembrane region" description="Helical" evidence="7">
    <location>
        <begin position="48"/>
        <end position="70"/>
    </location>
</feature>
<dbReference type="RefSeq" id="XP_028873408.1">
    <property type="nucleotide sequence ID" value="XM_029017610.1"/>
</dbReference>
<dbReference type="PANTHER" id="PTHR12246">
    <property type="entry name" value="PALMITOYLTRANSFERASE ZDHHC16"/>
    <property type="match status" value="1"/>
</dbReference>
<evidence type="ECO:0000256" key="5">
    <source>
        <dbReference type="ARBA" id="ARBA00023136"/>
    </source>
</evidence>
<keyword evidence="3 7" id="KW-0812">Transmembrane</keyword>
<sequence>MNVFPRPYWFVYDICGILCMTLTELLLLYSTLVLNIFFIKKLFHSGEYILFIFNLICCNFLYIICSFCHLSCSTTDPGVIPNNTDKGEILLPIELQTQTISIRSCAKCNNLKPPRTHHCSVCKRCIFKMDHHCPWINNCVGINNQKHFLLFLAYVFFFCVYSLILICFRFYRCISYPVPNSSDIDSFIGDQFLKSSAELLNNNLGTNEILYHDCNVTPISFIFGFSVIVESLIFGIFCMAMFVDQVICIVNNTTGIEHLKQEYLYSKKKSVYSLFIQVFGSKFSWRWFLPTMTRPPFTTNSFDISRFLDFELGDFMIDPECGFDCDQSRQGIIQSSDSLILIRRMKSNRLSCCFFCEGIDSTNMSIPNVSEDFSIFESDIRKIGDAKHDNIREILMDDLQRQT</sequence>
<dbReference type="GO" id="GO:0019706">
    <property type="term" value="F:protein-cysteine S-palmitoyltransferase activity"/>
    <property type="evidence" value="ECO:0007669"/>
    <property type="project" value="UniProtKB-EC"/>
</dbReference>
<keyword evidence="10" id="KW-1185">Reference proteome</keyword>
<comment type="catalytic activity">
    <reaction evidence="7">
        <text>L-cysteinyl-[protein] + hexadecanoyl-CoA = S-hexadecanoyl-L-cysteinyl-[protein] + CoA</text>
        <dbReference type="Rhea" id="RHEA:36683"/>
        <dbReference type="Rhea" id="RHEA-COMP:10131"/>
        <dbReference type="Rhea" id="RHEA-COMP:11032"/>
        <dbReference type="ChEBI" id="CHEBI:29950"/>
        <dbReference type="ChEBI" id="CHEBI:57287"/>
        <dbReference type="ChEBI" id="CHEBI:57379"/>
        <dbReference type="ChEBI" id="CHEBI:74151"/>
        <dbReference type="EC" id="2.3.1.225"/>
    </reaction>
</comment>
<reference evidence="9 10" key="1">
    <citation type="submission" date="2016-10" db="EMBL/GenBank/DDBJ databases">
        <title>Reductive evolution of mitochondrial metabolism and differential evolution of invasion-related proteins in Cryptosporidium.</title>
        <authorList>
            <person name="Liu S."/>
            <person name="Roellig D.M."/>
            <person name="Guo Y."/>
            <person name="Li N."/>
            <person name="Frace M.A."/>
            <person name="Tang K."/>
            <person name="Zhang L."/>
            <person name="Feng Y."/>
            <person name="Xiao L."/>
        </authorList>
    </citation>
    <scope>NUCLEOTIDE SEQUENCE [LARGE SCALE GENOMIC DNA]</scope>
    <source>
        <strain evidence="9">39726</strain>
    </source>
</reference>
<keyword evidence="6 7" id="KW-0012">Acyltransferase</keyword>
<dbReference type="EC" id="2.3.1.225" evidence="7"/>
<protein>
    <recommendedName>
        <fullName evidence="7">Palmitoyltransferase</fullName>
        <ecNumber evidence="7">2.3.1.225</ecNumber>
    </recommendedName>
</protein>
<dbReference type="GO" id="GO:0016020">
    <property type="term" value="C:membrane"/>
    <property type="evidence" value="ECO:0007669"/>
    <property type="project" value="UniProtKB-SubCell"/>
</dbReference>
<keyword evidence="5 7" id="KW-0472">Membrane</keyword>
<dbReference type="InterPro" id="IPR039859">
    <property type="entry name" value="PFA4/ZDH16/20/ERF2-like"/>
</dbReference>
<feature type="transmembrane region" description="Helical" evidence="7">
    <location>
        <begin position="148"/>
        <end position="171"/>
    </location>
</feature>
<dbReference type="OrthoDB" id="331948at2759"/>
<evidence type="ECO:0000256" key="1">
    <source>
        <dbReference type="ARBA" id="ARBA00004141"/>
    </source>
</evidence>
<dbReference type="AlphaFoldDB" id="A0A1J4MG17"/>
<evidence type="ECO:0000256" key="6">
    <source>
        <dbReference type="ARBA" id="ARBA00023315"/>
    </source>
</evidence>
<evidence type="ECO:0000256" key="7">
    <source>
        <dbReference type="RuleBase" id="RU079119"/>
    </source>
</evidence>
<feature type="transmembrane region" description="Helical" evidence="7">
    <location>
        <begin position="221"/>
        <end position="250"/>
    </location>
</feature>
<dbReference type="Pfam" id="PF01529">
    <property type="entry name" value="DHHC"/>
    <property type="match status" value="1"/>
</dbReference>
<evidence type="ECO:0000256" key="4">
    <source>
        <dbReference type="ARBA" id="ARBA00022989"/>
    </source>
</evidence>
<dbReference type="PROSITE" id="PS50216">
    <property type="entry name" value="DHHC"/>
    <property type="match status" value="1"/>
</dbReference>
<comment type="caution">
    <text evidence="9">The sequence shown here is derived from an EMBL/GenBank/DDBJ whole genome shotgun (WGS) entry which is preliminary data.</text>
</comment>
<evidence type="ECO:0000256" key="3">
    <source>
        <dbReference type="ARBA" id="ARBA00022692"/>
    </source>
</evidence>
<evidence type="ECO:0000313" key="9">
    <source>
        <dbReference type="EMBL" id="OII71789.1"/>
    </source>
</evidence>
<dbReference type="Proteomes" id="UP000186176">
    <property type="component" value="Unassembled WGS sequence"/>
</dbReference>
<name>A0A1J4MG17_9CRYT</name>
<organism evidence="9 10">
    <name type="scientific">Cryptosporidium ubiquitum</name>
    <dbReference type="NCBI Taxonomy" id="857276"/>
    <lineage>
        <taxon>Eukaryota</taxon>
        <taxon>Sar</taxon>
        <taxon>Alveolata</taxon>
        <taxon>Apicomplexa</taxon>
        <taxon>Conoidasida</taxon>
        <taxon>Coccidia</taxon>
        <taxon>Eucoccidiorida</taxon>
        <taxon>Eimeriorina</taxon>
        <taxon>Cryptosporidiidae</taxon>
        <taxon>Cryptosporidium</taxon>
    </lineage>
</organism>
<proteinExistence type="inferred from homology"/>
<feature type="transmembrane region" description="Helical" evidence="7">
    <location>
        <begin position="7"/>
        <end position="28"/>
    </location>
</feature>
<evidence type="ECO:0000259" key="8">
    <source>
        <dbReference type="Pfam" id="PF01529"/>
    </source>
</evidence>
<dbReference type="GeneID" id="39977389"/>
<feature type="domain" description="Palmitoyltransferase DHHC" evidence="8">
    <location>
        <begin position="102"/>
        <end position="261"/>
    </location>
</feature>
<gene>
    <name evidence="9" type="ORF">cubi_00596</name>
</gene>